<dbReference type="EMBL" id="JAULUE010002069">
    <property type="protein sequence ID" value="KAK5874888.1"/>
    <property type="molecule type" value="Genomic_DNA"/>
</dbReference>
<reference evidence="1 2" key="1">
    <citation type="journal article" date="2023" name="Mol. Biol. Evol.">
        <title>Genomics of Secondarily Temperate Adaptation in the Only Non-Antarctic Icefish.</title>
        <authorList>
            <person name="Rivera-Colon A.G."/>
            <person name="Rayamajhi N."/>
            <person name="Minhas B.F."/>
            <person name="Madrigal G."/>
            <person name="Bilyk K.T."/>
            <person name="Yoon V."/>
            <person name="Hune M."/>
            <person name="Gregory S."/>
            <person name="Cheng C.H.C."/>
            <person name="Catchen J.M."/>
        </authorList>
    </citation>
    <scope>NUCLEOTIDE SEQUENCE [LARGE SCALE GENOMIC DNA]</scope>
    <source>
        <strain evidence="1">JC2023a</strain>
    </source>
</reference>
<protein>
    <submittedName>
        <fullName evidence="1">Uncharacterized protein</fullName>
    </submittedName>
</protein>
<organism evidence="1 2">
    <name type="scientific">Champsocephalus esox</name>
    <name type="common">pike icefish</name>
    <dbReference type="NCBI Taxonomy" id="159716"/>
    <lineage>
        <taxon>Eukaryota</taxon>
        <taxon>Metazoa</taxon>
        <taxon>Chordata</taxon>
        <taxon>Craniata</taxon>
        <taxon>Vertebrata</taxon>
        <taxon>Euteleostomi</taxon>
        <taxon>Actinopterygii</taxon>
        <taxon>Neopterygii</taxon>
        <taxon>Teleostei</taxon>
        <taxon>Neoteleostei</taxon>
        <taxon>Acanthomorphata</taxon>
        <taxon>Eupercaria</taxon>
        <taxon>Perciformes</taxon>
        <taxon>Notothenioidei</taxon>
        <taxon>Channichthyidae</taxon>
        <taxon>Champsocephalus</taxon>
    </lineage>
</organism>
<keyword evidence="2" id="KW-1185">Reference proteome</keyword>
<evidence type="ECO:0000313" key="2">
    <source>
        <dbReference type="Proteomes" id="UP001335648"/>
    </source>
</evidence>
<accession>A0AAN8AW06</accession>
<sequence>MSIFRCEQTPSRSQGITPASGCFMAALLISLSNGRAVQQLSLRQSDWTLSVAGSVLFYSETAPPCRLRAASPVC</sequence>
<evidence type="ECO:0000313" key="1">
    <source>
        <dbReference type="EMBL" id="KAK5874888.1"/>
    </source>
</evidence>
<comment type="caution">
    <text evidence="1">The sequence shown here is derived from an EMBL/GenBank/DDBJ whole genome shotgun (WGS) entry which is preliminary data.</text>
</comment>
<name>A0AAN8AW06_9TELE</name>
<dbReference type="Proteomes" id="UP001335648">
    <property type="component" value="Unassembled WGS sequence"/>
</dbReference>
<dbReference type="AlphaFoldDB" id="A0AAN8AW06"/>
<proteinExistence type="predicted"/>
<gene>
    <name evidence="1" type="ORF">CesoFtcFv8_027435</name>
</gene>